<name>A0ABW3K6M5_9BACT</name>
<dbReference type="InterPro" id="IPR006860">
    <property type="entry name" value="FecR"/>
</dbReference>
<evidence type="ECO:0000313" key="5">
    <source>
        <dbReference type="Proteomes" id="UP001597112"/>
    </source>
</evidence>
<accession>A0ABW3K6M5</accession>
<dbReference type="PANTHER" id="PTHR30273:SF2">
    <property type="entry name" value="PROTEIN FECR"/>
    <property type="match status" value="1"/>
</dbReference>
<sequence>MEQKDSISEELIARFLRNEVNEQERTAVLAYLQSSAPDDVVAQTIFEKSWEREEDAAENLSPLLYERLQSRLDIPTQKTYISRPVVYRMAASFLLLAACIYGVTTYWQHVLNIIDPVHYVTRETYSGQRMEFKLPDGSHIVLNAGSKLTYPDKFRNGKRDISLEGEAFFEVVRDEQKPFIVRTGHMRTQVLGTSFNIQAYPNEHTMRVSVLTGKVAVSLYKDSVDATPEQQQLLTVNEQVYFDRVTGAFEKQYVSAVPFVAWTEGKLILRNASFREIAHTLERWYNVKIELHPAAGEGCRFTANFGENTALRDVLEMLHITNHIQYSIEANSVKLYEGKCNP</sequence>
<reference evidence="5" key="1">
    <citation type="journal article" date="2019" name="Int. J. Syst. Evol. Microbiol.">
        <title>The Global Catalogue of Microorganisms (GCM) 10K type strain sequencing project: providing services to taxonomists for standard genome sequencing and annotation.</title>
        <authorList>
            <consortium name="The Broad Institute Genomics Platform"/>
            <consortium name="The Broad Institute Genome Sequencing Center for Infectious Disease"/>
            <person name="Wu L."/>
            <person name="Ma J."/>
        </authorList>
    </citation>
    <scope>NUCLEOTIDE SEQUENCE [LARGE SCALE GENOMIC DNA]</scope>
    <source>
        <strain evidence="5">CCUG 58938</strain>
    </source>
</reference>
<dbReference type="PANTHER" id="PTHR30273">
    <property type="entry name" value="PERIPLASMIC SIGNAL SENSOR AND SIGMA FACTOR ACTIVATOR FECR-RELATED"/>
    <property type="match status" value="1"/>
</dbReference>
<dbReference type="Gene3D" id="2.60.120.1440">
    <property type="match status" value="1"/>
</dbReference>
<keyword evidence="5" id="KW-1185">Reference proteome</keyword>
<dbReference type="PIRSF" id="PIRSF018266">
    <property type="entry name" value="FecR"/>
    <property type="match status" value="1"/>
</dbReference>
<dbReference type="InterPro" id="IPR032508">
    <property type="entry name" value="FecR_C"/>
</dbReference>
<dbReference type="Pfam" id="PF16344">
    <property type="entry name" value="FecR_C"/>
    <property type="match status" value="1"/>
</dbReference>
<dbReference type="Pfam" id="PF04773">
    <property type="entry name" value="FecR"/>
    <property type="match status" value="1"/>
</dbReference>
<evidence type="ECO:0000259" key="2">
    <source>
        <dbReference type="Pfam" id="PF04773"/>
    </source>
</evidence>
<feature type="domain" description="Protein FecR C-terminal" evidence="3">
    <location>
        <begin position="266"/>
        <end position="333"/>
    </location>
</feature>
<comment type="caution">
    <text evidence="4">The sequence shown here is derived from an EMBL/GenBank/DDBJ whole genome shotgun (WGS) entry which is preliminary data.</text>
</comment>
<proteinExistence type="predicted"/>
<keyword evidence="1" id="KW-0812">Transmembrane</keyword>
<dbReference type="Proteomes" id="UP001597112">
    <property type="component" value="Unassembled WGS sequence"/>
</dbReference>
<keyword evidence="1" id="KW-1133">Transmembrane helix</keyword>
<evidence type="ECO:0000259" key="3">
    <source>
        <dbReference type="Pfam" id="PF16344"/>
    </source>
</evidence>
<protein>
    <submittedName>
        <fullName evidence="4">FecR family protein</fullName>
    </submittedName>
</protein>
<dbReference type="Gene3D" id="3.55.50.30">
    <property type="match status" value="1"/>
</dbReference>
<feature type="transmembrane region" description="Helical" evidence="1">
    <location>
        <begin position="85"/>
        <end position="107"/>
    </location>
</feature>
<dbReference type="EMBL" id="JBHTKA010000007">
    <property type="protein sequence ID" value="MFD1001115.1"/>
    <property type="molecule type" value="Genomic_DNA"/>
</dbReference>
<gene>
    <name evidence="4" type="ORF">ACFQ21_17440</name>
</gene>
<dbReference type="InterPro" id="IPR012373">
    <property type="entry name" value="Ferrdict_sens_TM"/>
</dbReference>
<evidence type="ECO:0000313" key="4">
    <source>
        <dbReference type="EMBL" id="MFD1001115.1"/>
    </source>
</evidence>
<evidence type="ECO:0000256" key="1">
    <source>
        <dbReference type="SAM" id="Phobius"/>
    </source>
</evidence>
<keyword evidence="1" id="KW-0472">Membrane</keyword>
<dbReference type="RefSeq" id="WP_377580564.1">
    <property type="nucleotide sequence ID" value="NZ_JBHTKA010000007.1"/>
</dbReference>
<organism evidence="4 5">
    <name type="scientific">Ohtaekwangia kribbensis</name>
    <dbReference type="NCBI Taxonomy" id="688913"/>
    <lineage>
        <taxon>Bacteria</taxon>
        <taxon>Pseudomonadati</taxon>
        <taxon>Bacteroidota</taxon>
        <taxon>Cytophagia</taxon>
        <taxon>Cytophagales</taxon>
        <taxon>Fulvivirgaceae</taxon>
        <taxon>Ohtaekwangia</taxon>
    </lineage>
</organism>
<feature type="domain" description="FecR protein" evidence="2">
    <location>
        <begin position="123"/>
        <end position="215"/>
    </location>
</feature>